<dbReference type="PANTHER" id="PTHR31808:SF4">
    <property type="entry name" value="LIGASE, PUTATIVE (DUF760)-RELATED"/>
    <property type="match status" value="1"/>
</dbReference>
<sequence length="396" mass="44316">MEAAASLRSPKFLCKAPDFDSRYCVLAHRKTNFLSFDPRTPLSTPCLKGYSPIAPSKQGQSRFGVRASSSSSSESSLPIAPLQLESPIGQFLYQILVSNSHLLPDAVDQQLEQLQTDREAEDSKGGEPSPPGTDTTLYRRIAEVKEIERRRALEDILYALVVQKFLEAGVSLVHALPPSDDPFGRVDLQSLQVDKLERLHSFDAYAMIESQLELIMTQNFSNPEYIPPISKLRVGNIYAACVKYGYFLKRVDQRFQLEKSLKQATPDESRPSTPKISPPQLSSFSSPRFKKGGCGCRNMSSRLLLYASSFDFDTLNRFGKVRSSEAFAIIKKHTEALLGRPEIVITPKGTKDSSKDELIKLSSAGFRRLILEAITFGSFLWDVESYVNVRYHFVAN</sequence>
<feature type="compositionally biased region" description="Polar residues" evidence="1">
    <location>
        <begin position="271"/>
        <end position="285"/>
    </location>
</feature>
<gene>
    <name evidence="2" type="ORF">OPV22_000785</name>
</gene>
<proteinExistence type="predicted"/>
<evidence type="ECO:0000313" key="3">
    <source>
        <dbReference type="Proteomes" id="UP001222027"/>
    </source>
</evidence>
<dbReference type="InterPro" id="IPR008479">
    <property type="entry name" value="DUF760"/>
</dbReference>
<evidence type="ECO:0000313" key="2">
    <source>
        <dbReference type="EMBL" id="KAJ8510351.1"/>
    </source>
</evidence>
<protein>
    <recommendedName>
        <fullName evidence="4">UV-B-induced protein At3g17800, chloroplastic-like</fullName>
    </recommendedName>
</protein>
<dbReference type="EMBL" id="JAQQAF010000001">
    <property type="protein sequence ID" value="KAJ8510351.1"/>
    <property type="molecule type" value="Genomic_DNA"/>
</dbReference>
<dbReference type="Proteomes" id="UP001222027">
    <property type="component" value="Unassembled WGS sequence"/>
</dbReference>
<dbReference type="InterPro" id="IPR038925">
    <property type="entry name" value="At3g17800-like"/>
</dbReference>
<accession>A0AAV8QAC7</accession>
<keyword evidence="3" id="KW-1185">Reference proteome</keyword>
<name>A0AAV8QAC7_ENSVE</name>
<feature type="compositionally biased region" description="Basic and acidic residues" evidence="1">
    <location>
        <begin position="115"/>
        <end position="125"/>
    </location>
</feature>
<feature type="region of interest" description="Disordered" evidence="1">
    <location>
        <begin position="114"/>
        <end position="135"/>
    </location>
</feature>
<organism evidence="2 3">
    <name type="scientific">Ensete ventricosum</name>
    <name type="common">Abyssinian banana</name>
    <name type="synonym">Musa ensete</name>
    <dbReference type="NCBI Taxonomy" id="4639"/>
    <lineage>
        <taxon>Eukaryota</taxon>
        <taxon>Viridiplantae</taxon>
        <taxon>Streptophyta</taxon>
        <taxon>Embryophyta</taxon>
        <taxon>Tracheophyta</taxon>
        <taxon>Spermatophyta</taxon>
        <taxon>Magnoliopsida</taxon>
        <taxon>Liliopsida</taxon>
        <taxon>Zingiberales</taxon>
        <taxon>Musaceae</taxon>
        <taxon>Ensete</taxon>
    </lineage>
</organism>
<evidence type="ECO:0008006" key="4">
    <source>
        <dbReference type="Google" id="ProtNLM"/>
    </source>
</evidence>
<evidence type="ECO:0000256" key="1">
    <source>
        <dbReference type="SAM" id="MobiDB-lite"/>
    </source>
</evidence>
<comment type="caution">
    <text evidence="2">The sequence shown here is derived from an EMBL/GenBank/DDBJ whole genome shotgun (WGS) entry which is preliminary data.</text>
</comment>
<reference evidence="2 3" key="1">
    <citation type="submission" date="2022-12" db="EMBL/GenBank/DDBJ databases">
        <title>Chromosome-scale assembly of the Ensete ventricosum genome.</title>
        <authorList>
            <person name="Dussert Y."/>
            <person name="Stocks J."/>
            <person name="Wendawek A."/>
            <person name="Woldeyes F."/>
            <person name="Nichols R.A."/>
            <person name="Borrell J.S."/>
        </authorList>
    </citation>
    <scope>NUCLEOTIDE SEQUENCE [LARGE SCALE GENOMIC DNA]</scope>
    <source>
        <strain evidence="3">cv. Maze</strain>
        <tissue evidence="2">Seeds</tissue>
    </source>
</reference>
<dbReference type="AlphaFoldDB" id="A0AAV8QAC7"/>
<dbReference type="Pfam" id="PF05542">
    <property type="entry name" value="DUF760"/>
    <property type="match status" value="2"/>
</dbReference>
<feature type="region of interest" description="Disordered" evidence="1">
    <location>
        <begin position="262"/>
        <end position="285"/>
    </location>
</feature>
<dbReference type="PANTHER" id="PTHR31808">
    <property type="entry name" value="EXPRESSED PROTEIN"/>
    <property type="match status" value="1"/>
</dbReference>
<feature type="region of interest" description="Disordered" evidence="1">
    <location>
        <begin position="50"/>
        <end position="77"/>
    </location>
</feature>